<reference evidence="1 2" key="1">
    <citation type="submission" date="2014-04" db="EMBL/GenBank/DDBJ databases">
        <authorList>
            <consortium name="DOE Joint Genome Institute"/>
            <person name="Kuo A."/>
            <person name="Kohler A."/>
            <person name="Costa M.D."/>
            <person name="Nagy L.G."/>
            <person name="Floudas D."/>
            <person name="Copeland A."/>
            <person name="Barry K.W."/>
            <person name="Cichocki N."/>
            <person name="Veneault-Fourrey C."/>
            <person name="LaButti K."/>
            <person name="Lindquist E.A."/>
            <person name="Lipzen A."/>
            <person name="Lundell T."/>
            <person name="Morin E."/>
            <person name="Murat C."/>
            <person name="Sun H."/>
            <person name="Tunlid A."/>
            <person name="Henrissat B."/>
            <person name="Grigoriev I.V."/>
            <person name="Hibbett D.S."/>
            <person name="Martin F."/>
            <person name="Nordberg H.P."/>
            <person name="Cantor M.N."/>
            <person name="Hua S.X."/>
        </authorList>
    </citation>
    <scope>NUCLEOTIDE SEQUENCE [LARGE SCALE GENOMIC DNA]</scope>
    <source>
        <strain evidence="1 2">441</strain>
    </source>
</reference>
<sequence>MADAAKIIPLFHGDYGNKEEPTEWFTQFQLSIPDAWMDMRKVDRFGLQLAPGSYADDWFGNLPSAEKLTRVQQREHIKDQVPKEEEIGEWVEDRRTGDYGHVLWAERVKRLALSMGDAEGMLIMHAIEGALQVIKGELDEDHASWEELVSAVWNIKVEKLRRSKERQDAEHTRDHAVALLQQQLSSLTVRTTSTAFTQGQACPMFMQPVHSQTGSAAPQGMGLQGPSSGAMTMAYTRGAAPWPPLTRSQILEKMSVLPKQPDTEVGRRQYEADVKLWHRTYGYDTPLSLERPYPLKPGTAAAGAGKCFSCGLVTDPPHVGSMCTAKEMLKPHETRWRQLVAGMLRRAMQLQTASTPVNYMWPTPVQSTPQPGSTTMLVGMVVLWDAWQVKEN</sequence>
<name>A0A0C9ZFF4_9AGAM</name>
<organism evidence="1 2">
    <name type="scientific">Pisolithus microcarpus 441</name>
    <dbReference type="NCBI Taxonomy" id="765257"/>
    <lineage>
        <taxon>Eukaryota</taxon>
        <taxon>Fungi</taxon>
        <taxon>Dikarya</taxon>
        <taxon>Basidiomycota</taxon>
        <taxon>Agaricomycotina</taxon>
        <taxon>Agaricomycetes</taxon>
        <taxon>Agaricomycetidae</taxon>
        <taxon>Boletales</taxon>
        <taxon>Sclerodermatineae</taxon>
        <taxon>Pisolithaceae</taxon>
        <taxon>Pisolithus</taxon>
    </lineage>
</organism>
<gene>
    <name evidence="1" type="ORF">PISMIDRAFT_30456</name>
</gene>
<protein>
    <submittedName>
        <fullName evidence="1">Uncharacterized protein</fullName>
    </submittedName>
</protein>
<dbReference type="OrthoDB" id="2678560at2759"/>
<keyword evidence="2" id="KW-1185">Reference proteome</keyword>
<dbReference type="HOGENOM" id="CLU_037286_0_0_1"/>
<reference evidence="2" key="2">
    <citation type="submission" date="2015-01" db="EMBL/GenBank/DDBJ databases">
        <title>Evolutionary Origins and Diversification of the Mycorrhizal Mutualists.</title>
        <authorList>
            <consortium name="DOE Joint Genome Institute"/>
            <consortium name="Mycorrhizal Genomics Consortium"/>
            <person name="Kohler A."/>
            <person name="Kuo A."/>
            <person name="Nagy L.G."/>
            <person name="Floudas D."/>
            <person name="Copeland A."/>
            <person name="Barry K.W."/>
            <person name="Cichocki N."/>
            <person name="Veneault-Fourrey C."/>
            <person name="LaButti K."/>
            <person name="Lindquist E.A."/>
            <person name="Lipzen A."/>
            <person name="Lundell T."/>
            <person name="Morin E."/>
            <person name="Murat C."/>
            <person name="Riley R."/>
            <person name="Ohm R."/>
            <person name="Sun H."/>
            <person name="Tunlid A."/>
            <person name="Henrissat B."/>
            <person name="Grigoriev I.V."/>
            <person name="Hibbett D.S."/>
            <person name="Martin F."/>
        </authorList>
    </citation>
    <scope>NUCLEOTIDE SEQUENCE [LARGE SCALE GENOMIC DNA]</scope>
    <source>
        <strain evidence="2">441</strain>
    </source>
</reference>
<dbReference type="EMBL" id="KN833798">
    <property type="protein sequence ID" value="KIK18713.1"/>
    <property type="molecule type" value="Genomic_DNA"/>
</dbReference>
<accession>A0A0C9ZFF4</accession>
<dbReference type="AlphaFoldDB" id="A0A0C9ZFF4"/>
<proteinExistence type="predicted"/>
<evidence type="ECO:0000313" key="1">
    <source>
        <dbReference type="EMBL" id="KIK18713.1"/>
    </source>
</evidence>
<dbReference type="Proteomes" id="UP000054018">
    <property type="component" value="Unassembled WGS sequence"/>
</dbReference>
<evidence type="ECO:0000313" key="2">
    <source>
        <dbReference type="Proteomes" id="UP000054018"/>
    </source>
</evidence>